<name>A0A8J8MHM3_9FIRM</name>
<dbReference type="EMBL" id="CP058649">
    <property type="protein sequence ID" value="QUI21815.1"/>
    <property type="molecule type" value="Genomic_DNA"/>
</dbReference>
<dbReference type="KEGG" id="vpy:HZI73_05675"/>
<sequence>MAITYPNYNIEYLYHYYEKSNGPFLNLSDYSLQEAKGVLQNLKKNNHIMAAHRYEGYMERRIELEQMARALFEAKGGKPVRKSPHYMVVGKCAWLQSWYNNGDCIKISLKDFDKDTLSFSYGDMFPTFSCRVTDNKEYRRKIYTYKEIIHIIAKYGMPQDWNSDGQHGPERYIEVQVWDDAPLLKYIEKNNRIHKR</sequence>
<accession>A0A8J8MHM3</accession>
<protein>
    <submittedName>
        <fullName evidence="1">Uncharacterized protein</fullName>
    </submittedName>
</protein>
<keyword evidence="2" id="KW-1185">Reference proteome</keyword>
<reference evidence="1" key="1">
    <citation type="submission" date="2020-07" db="EMBL/GenBank/DDBJ databases">
        <title>Vallitalea pronyensis genome.</title>
        <authorList>
            <person name="Postec A."/>
        </authorList>
    </citation>
    <scope>NUCLEOTIDE SEQUENCE</scope>
    <source>
        <strain evidence="1">FatNI3</strain>
    </source>
</reference>
<dbReference type="Proteomes" id="UP000683246">
    <property type="component" value="Chromosome"/>
</dbReference>
<evidence type="ECO:0000313" key="1">
    <source>
        <dbReference type="EMBL" id="QUI21815.1"/>
    </source>
</evidence>
<organism evidence="1 2">
    <name type="scientific">Vallitalea pronyensis</name>
    <dbReference type="NCBI Taxonomy" id="1348613"/>
    <lineage>
        <taxon>Bacteria</taxon>
        <taxon>Bacillati</taxon>
        <taxon>Bacillota</taxon>
        <taxon>Clostridia</taxon>
        <taxon>Lachnospirales</taxon>
        <taxon>Vallitaleaceae</taxon>
        <taxon>Vallitalea</taxon>
    </lineage>
</organism>
<gene>
    <name evidence="1" type="ORF">HZI73_05675</name>
</gene>
<dbReference type="AlphaFoldDB" id="A0A8J8MHM3"/>
<dbReference type="RefSeq" id="WP_212697285.1">
    <property type="nucleotide sequence ID" value="NZ_CP058649.1"/>
</dbReference>
<proteinExistence type="predicted"/>
<evidence type="ECO:0000313" key="2">
    <source>
        <dbReference type="Proteomes" id="UP000683246"/>
    </source>
</evidence>